<dbReference type="OrthoDB" id="9777306at2"/>
<dbReference type="InterPro" id="IPR016024">
    <property type="entry name" value="ARM-type_fold"/>
</dbReference>
<dbReference type="GO" id="GO:0005737">
    <property type="term" value="C:cytoplasm"/>
    <property type="evidence" value="ECO:0007669"/>
    <property type="project" value="TreeGrafter"/>
</dbReference>
<protein>
    <submittedName>
        <fullName evidence="5">Arylsulfatase A-like enzyme</fullName>
    </submittedName>
</protein>
<reference evidence="5 6" key="1">
    <citation type="submission" date="2019-02" db="EMBL/GenBank/DDBJ databases">
        <title>Sequencing the genomes of 1000 actinobacteria strains.</title>
        <authorList>
            <person name="Klenk H.-P."/>
        </authorList>
    </citation>
    <scope>NUCLEOTIDE SEQUENCE [LARGE SCALE GENOMIC DNA]</scope>
    <source>
        <strain evidence="5 6">DSM 18319</strain>
    </source>
</reference>
<dbReference type="SUPFAM" id="SSF48371">
    <property type="entry name" value="ARM repeat"/>
    <property type="match status" value="1"/>
</dbReference>
<evidence type="ECO:0000256" key="1">
    <source>
        <dbReference type="ARBA" id="ARBA00008779"/>
    </source>
</evidence>
<evidence type="ECO:0000313" key="5">
    <source>
        <dbReference type="EMBL" id="RZU67047.1"/>
    </source>
</evidence>
<dbReference type="Pfam" id="PF00884">
    <property type="entry name" value="Sulfatase"/>
    <property type="match status" value="1"/>
</dbReference>
<gene>
    <name evidence="5" type="ORF">EV379_3423</name>
</gene>
<dbReference type="InterPro" id="IPR024607">
    <property type="entry name" value="Sulfatase_CS"/>
</dbReference>
<dbReference type="PROSITE" id="PS00523">
    <property type="entry name" value="SULFATASE_1"/>
    <property type="match status" value="1"/>
</dbReference>
<proteinExistence type="inferred from homology"/>
<dbReference type="SUPFAM" id="SSF53649">
    <property type="entry name" value="Alkaline phosphatase-like"/>
    <property type="match status" value="1"/>
</dbReference>
<comment type="caution">
    <text evidence="5">The sequence shown here is derived from an EMBL/GenBank/DDBJ whole genome shotgun (WGS) entry which is preliminary data.</text>
</comment>
<dbReference type="AlphaFoldDB" id="A0A4Q8AQU9"/>
<name>A0A4Q8AQU9_9MICO</name>
<dbReference type="Gene3D" id="1.25.10.10">
    <property type="entry name" value="Leucine-rich Repeat Variant"/>
    <property type="match status" value="1"/>
</dbReference>
<dbReference type="InterPro" id="IPR000917">
    <property type="entry name" value="Sulfatase_N"/>
</dbReference>
<comment type="similarity">
    <text evidence="1">Belongs to the sulfatase family.</text>
</comment>
<dbReference type="GO" id="GO:0046872">
    <property type="term" value="F:metal ion binding"/>
    <property type="evidence" value="ECO:0007669"/>
    <property type="project" value="UniProtKB-KW"/>
</dbReference>
<accession>A0A4Q8AQU9</accession>
<dbReference type="RefSeq" id="WP_130507148.1">
    <property type="nucleotide sequence ID" value="NZ_SHLC01000001.1"/>
</dbReference>
<keyword evidence="2" id="KW-0479">Metal-binding</keyword>
<dbReference type="CDD" id="cd16027">
    <property type="entry name" value="SGSH"/>
    <property type="match status" value="1"/>
</dbReference>
<dbReference type="GO" id="GO:0008484">
    <property type="term" value="F:sulfuric ester hydrolase activity"/>
    <property type="evidence" value="ECO:0007669"/>
    <property type="project" value="TreeGrafter"/>
</dbReference>
<feature type="domain" description="Sulfatase N-terminal" evidence="4">
    <location>
        <begin position="7"/>
        <end position="292"/>
    </location>
</feature>
<dbReference type="Proteomes" id="UP000291483">
    <property type="component" value="Unassembled WGS sequence"/>
</dbReference>
<organism evidence="5 6">
    <name type="scientific">Microterricola gilva</name>
    <dbReference type="NCBI Taxonomy" id="393267"/>
    <lineage>
        <taxon>Bacteria</taxon>
        <taxon>Bacillati</taxon>
        <taxon>Actinomycetota</taxon>
        <taxon>Actinomycetes</taxon>
        <taxon>Micrococcales</taxon>
        <taxon>Microbacteriaceae</taxon>
        <taxon>Microterricola</taxon>
    </lineage>
</organism>
<evidence type="ECO:0000313" key="6">
    <source>
        <dbReference type="Proteomes" id="UP000291483"/>
    </source>
</evidence>
<dbReference type="PANTHER" id="PTHR45953:SF1">
    <property type="entry name" value="IDURONATE 2-SULFATASE"/>
    <property type="match status" value="1"/>
</dbReference>
<sequence>MGTGTSPNILWIVSEDCPPWLGAYGDALAATPNLDALAERGTLFERAYSAAPVCSPARFGMLTGVAPESHSPADRMRSAAERPSWMRTYPELLREHGYYCTNNAKTDYNLDVDAHSLWDDSSTAAHWRNRPDGSPFLAVFNFDATHESALFGAESALSQAISQFAPQMVSTFEPAVPLDEVRLPAYLPDTEEIRADFARYYAAIVQMDAFVGRLIDELRDDGLEGDTVILYTSDHGGVTPRSKRYCYEEGLHVPLIVAAPPRFAGEFPPGARTGSPVTTLSIVPTVYALADIDCPAHVQQPPLGDFVADDESYAFGGRNRMDERFDLVRTVRSKRYRYLRNYTPHRPVIQHQAFAWNAAGYQSWEREHDAGRLNPAQGQWWQPKPAVELYDLDADPDEVNNLAGRVELADVEAELRRRLRERTLEVNDNGFLADDSAQLGYDNSRVPGAYPLAEVLDLADAGLERDVRHTARFVAALESPDPTIRRWGAIGLLGLAPAIAGAEDALRRAAEDAVASVSIPAAEALARTGNDPAAYEVIARWAGDGEDVGVRLEAVNALSYLDPELVRHHREVVDAAAEHPSEYLRSAGRYLALTLDGSYTPSSPVYSLGGDILALMRTAQIAG</sequence>
<dbReference type="PANTHER" id="PTHR45953">
    <property type="entry name" value="IDURONATE 2-SULFATASE"/>
    <property type="match status" value="1"/>
</dbReference>
<evidence type="ECO:0000256" key="2">
    <source>
        <dbReference type="ARBA" id="ARBA00022723"/>
    </source>
</evidence>
<evidence type="ECO:0000259" key="4">
    <source>
        <dbReference type="Pfam" id="PF00884"/>
    </source>
</evidence>
<dbReference type="InterPro" id="IPR011989">
    <property type="entry name" value="ARM-like"/>
</dbReference>
<dbReference type="Pfam" id="PF13646">
    <property type="entry name" value="HEAT_2"/>
    <property type="match status" value="1"/>
</dbReference>
<dbReference type="Gene3D" id="3.40.720.10">
    <property type="entry name" value="Alkaline Phosphatase, subunit A"/>
    <property type="match status" value="1"/>
</dbReference>
<dbReference type="InterPro" id="IPR017850">
    <property type="entry name" value="Alkaline_phosphatase_core_sf"/>
</dbReference>
<evidence type="ECO:0000256" key="3">
    <source>
        <dbReference type="ARBA" id="ARBA00022801"/>
    </source>
</evidence>
<keyword evidence="3" id="KW-0378">Hydrolase</keyword>
<dbReference type="EMBL" id="SHLC01000001">
    <property type="protein sequence ID" value="RZU67047.1"/>
    <property type="molecule type" value="Genomic_DNA"/>
</dbReference>
<keyword evidence="6" id="KW-1185">Reference proteome</keyword>